<dbReference type="PANTHER" id="PTHR30290:SF10">
    <property type="entry name" value="PERIPLASMIC OLIGOPEPTIDE-BINDING PROTEIN-RELATED"/>
    <property type="match status" value="1"/>
</dbReference>
<dbReference type="InterPro" id="IPR030678">
    <property type="entry name" value="Peptide/Ni-bd"/>
</dbReference>
<feature type="chain" id="PRO_5039387716" evidence="9">
    <location>
        <begin position="22"/>
        <end position="571"/>
    </location>
</feature>
<evidence type="ECO:0000259" key="10">
    <source>
        <dbReference type="Pfam" id="PF00496"/>
    </source>
</evidence>
<keyword evidence="12" id="KW-1185">Reference proteome</keyword>
<dbReference type="Gene3D" id="3.90.76.10">
    <property type="entry name" value="Dipeptide-binding Protein, Domain 1"/>
    <property type="match status" value="1"/>
</dbReference>
<dbReference type="PROSITE" id="PS51257">
    <property type="entry name" value="PROKAR_LIPOPROTEIN"/>
    <property type="match status" value="1"/>
</dbReference>
<feature type="domain" description="Solute-binding protein family 5" evidence="10">
    <location>
        <begin position="107"/>
        <end position="489"/>
    </location>
</feature>
<dbReference type="SUPFAM" id="SSF53850">
    <property type="entry name" value="Periplasmic binding protein-like II"/>
    <property type="match status" value="1"/>
</dbReference>
<sequence>MKKTKWSLLLVLGLVLSLFLAACSGGDDDAQEEPADNGDSTETPAETPEESDEPKVLNILDSSEIPTMDPAQAEDSVSIQYQDTVYEGLYRLGPGGEELVSGIAVKEDTEVSEDGLTWTFHLREDAKWSNGDPVTAHDFVYSWQRAIDPETASFYAPYLMNGVIKNAEEVNAGDLAVEELGVTAEDDYTLVVELAKATPYFESFAAFPTFYPLNQEFVEAQGENFALEVENLLFNGPFVMTEWAHEEKFVFEKNEQYWDAASVNLSGINVQVVKDTATAVGLYETGQIDRVGLSGDFIDKYQTSSEFISMPETVVFWLKFNQDSVTKGEYMQNENFRRAIAQAFDKQAFIDVVYGNSSVPADYFVPSGFVTHPETGEDFRAKYGDILTYDVDAAKEAWAAAKEELGFEEVEISFISGDSDIGTLITEFFKNELEKNLDGLTLTLKNLPFQERLEVTKAGEYELVFSGWGPDYMDAISFVDLWVTDGPNNEMGYGNAEYDKLVKSVKGELAMKPVERFEAMQEAEKIALDEVAIAPVFQRERALLSKPYVKGMEVLNPYGADYSYKYVDIQK</sequence>
<feature type="region of interest" description="Disordered" evidence="8">
    <location>
        <begin position="27"/>
        <end position="53"/>
    </location>
</feature>
<dbReference type="Proteomes" id="UP000581688">
    <property type="component" value="Unassembled WGS sequence"/>
</dbReference>
<dbReference type="Gene3D" id="3.10.105.10">
    <property type="entry name" value="Dipeptide-binding Protein, Domain 3"/>
    <property type="match status" value="1"/>
</dbReference>
<dbReference type="Gene3D" id="3.40.190.10">
    <property type="entry name" value="Periplasmic binding protein-like II"/>
    <property type="match status" value="1"/>
</dbReference>
<proteinExistence type="inferred from homology"/>
<dbReference type="FunFam" id="3.10.105.10:FF:000001">
    <property type="entry name" value="Oligopeptide ABC transporter, oligopeptide-binding protein"/>
    <property type="match status" value="1"/>
</dbReference>
<evidence type="ECO:0000256" key="6">
    <source>
        <dbReference type="ARBA" id="ARBA00023139"/>
    </source>
</evidence>
<keyword evidence="5" id="KW-0571">Peptide transport</keyword>
<gene>
    <name evidence="11" type="ORF">HNQ94_001489</name>
</gene>
<evidence type="ECO:0000256" key="4">
    <source>
        <dbReference type="ARBA" id="ARBA00022729"/>
    </source>
</evidence>
<comment type="caution">
    <text evidence="11">The sequence shown here is derived from an EMBL/GenBank/DDBJ whole genome shotgun (WGS) entry which is preliminary data.</text>
</comment>
<dbReference type="Pfam" id="PF00496">
    <property type="entry name" value="SBP_bac_5"/>
    <property type="match status" value="1"/>
</dbReference>
<comment type="subcellular location">
    <subcellularLocation>
        <location evidence="1">Cell membrane</location>
        <topology evidence="1">Lipid-anchor</topology>
    </subcellularLocation>
</comment>
<dbReference type="GO" id="GO:0030288">
    <property type="term" value="C:outer membrane-bounded periplasmic space"/>
    <property type="evidence" value="ECO:0007669"/>
    <property type="project" value="UniProtKB-ARBA"/>
</dbReference>
<reference evidence="11 12" key="1">
    <citation type="submission" date="2020-08" db="EMBL/GenBank/DDBJ databases">
        <title>Genomic Encyclopedia of Type Strains, Phase IV (KMG-IV): sequencing the most valuable type-strain genomes for metagenomic binning, comparative biology and taxonomic classification.</title>
        <authorList>
            <person name="Goeker M."/>
        </authorList>
    </citation>
    <scope>NUCLEOTIDE SEQUENCE [LARGE SCALE GENOMIC DNA]</scope>
    <source>
        <strain evidence="11 12">DSM 19612</strain>
    </source>
</reference>
<feature type="signal peptide" evidence="9">
    <location>
        <begin position="1"/>
        <end position="21"/>
    </location>
</feature>
<name>A0A841Q3Q2_9BACI</name>
<keyword evidence="6" id="KW-0564">Palmitate</keyword>
<keyword evidence="3" id="KW-0813">Transport</keyword>
<dbReference type="InterPro" id="IPR039424">
    <property type="entry name" value="SBP_5"/>
</dbReference>
<dbReference type="FunFam" id="3.90.76.10:FF:000001">
    <property type="entry name" value="Oligopeptide ABC transporter substrate-binding protein"/>
    <property type="match status" value="1"/>
</dbReference>
<comment type="similarity">
    <text evidence="2">Belongs to the bacterial solute-binding protein 5 family.</text>
</comment>
<organism evidence="11 12">
    <name type="scientific">Salirhabdus euzebyi</name>
    <dbReference type="NCBI Taxonomy" id="394506"/>
    <lineage>
        <taxon>Bacteria</taxon>
        <taxon>Bacillati</taxon>
        <taxon>Bacillota</taxon>
        <taxon>Bacilli</taxon>
        <taxon>Bacillales</taxon>
        <taxon>Bacillaceae</taxon>
        <taxon>Salirhabdus</taxon>
    </lineage>
</organism>
<evidence type="ECO:0000256" key="8">
    <source>
        <dbReference type="SAM" id="MobiDB-lite"/>
    </source>
</evidence>
<dbReference type="GO" id="GO:0043190">
    <property type="term" value="C:ATP-binding cassette (ABC) transporter complex"/>
    <property type="evidence" value="ECO:0007669"/>
    <property type="project" value="InterPro"/>
</dbReference>
<protein>
    <submittedName>
        <fullName evidence="11">Oligopeptide transport system substrate-binding protein</fullName>
    </submittedName>
</protein>
<evidence type="ECO:0000256" key="1">
    <source>
        <dbReference type="ARBA" id="ARBA00004193"/>
    </source>
</evidence>
<dbReference type="RefSeq" id="WP_174495836.1">
    <property type="nucleotide sequence ID" value="NZ_CADDWK010000004.1"/>
</dbReference>
<evidence type="ECO:0000256" key="3">
    <source>
        <dbReference type="ARBA" id="ARBA00022448"/>
    </source>
</evidence>
<evidence type="ECO:0000256" key="2">
    <source>
        <dbReference type="ARBA" id="ARBA00005695"/>
    </source>
</evidence>
<evidence type="ECO:0000256" key="9">
    <source>
        <dbReference type="SAM" id="SignalP"/>
    </source>
</evidence>
<dbReference type="GO" id="GO:0015833">
    <property type="term" value="P:peptide transport"/>
    <property type="evidence" value="ECO:0007669"/>
    <property type="project" value="UniProtKB-KW"/>
</dbReference>
<evidence type="ECO:0000256" key="5">
    <source>
        <dbReference type="ARBA" id="ARBA00022856"/>
    </source>
</evidence>
<dbReference type="CDD" id="cd08504">
    <property type="entry name" value="PBP2_OppA"/>
    <property type="match status" value="1"/>
</dbReference>
<dbReference type="InterPro" id="IPR000914">
    <property type="entry name" value="SBP_5_dom"/>
</dbReference>
<keyword evidence="7" id="KW-0449">Lipoprotein</keyword>
<dbReference type="GO" id="GO:1904680">
    <property type="term" value="F:peptide transmembrane transporter activity"/>
    <property type="evidence" value="ECO:0007669"/>
    <property type="project" value="TreeGrafter"/>
</dbReference>
<dbReference type="EMBL" id="JACHGH010000004">
    <property type="protein sequence ID" value="MBB6453041.1"/>
    <property type="molecule type" value="Genomic_DNA"/>
</dbReference>
<accession>A0A841Q3Q2</accession>
<dbReference type="PANTHER" id="PTHR30290">
    <property type="entry name" value="PERIPLASMIC BINDING COMPONENT OF ABC TRANSPORTER"/>
    <property type="match status" value="1"/>
</dbReference>
<evidence type="ECO:0000313" key="11">
    <source>
        <dbReference type="EMBL" id="MBB6453041.1"/>
    </source>
</evidence>
<dbReference type="AlphaFoldDB" id="A0A841Q3Q2"/>
<evidence type="ECO:0000256" key="7">
    <source>
        <dbReference type="ARBA" id="ARBA00023288"/>
    </source>
</evidence>
<keyword evidence="4 9" id="KW-0732">Signal</keyword>
<dbReference type="PIRSF" id="PIRSF002741">
    <property type="entry name" value="MppA"/>
    <property type="match status" value="1"/>
</dbReference>
<feature type="compositionally biased region" description="Acidic residues" evidence="8">
    <location>
        <begin position="27"/>
        <end position="36"/>
    </location>
</feature>
<evidence type="ECO:0000313" key="12">
    <source>
        <dbReference type="Proteomes" id="UP000581688"/>
    </source>
</evidence>
<keyword evidence="5" id="KW-0653">Protein transport</keyword>